<feature type="transmembrane region" description="Helical" evidence="6">
    <location>
        <begin position="78"/>
        <end position="104"/>
    </location>
</feature>
<evidence type="ECO:0000256" key="1">
    <source>
        <dbReference type="ARBA" id="ARBA00004651"/>
    </source>
</evidence>
<dbReference type="AlphaFoldDB" id="C6BVC6"/>
<sequence>MKNKILIITFIAVVVALFFAFDLDRFLTLEYIKNSRQEFQVFYDQNPFLTVFSFFLVYVLVVGVNLPGATVLGLAGGALFGFTVGVLTISFASTIGATLACFFSRHLFRDYVQRKFGDRLEKVNRGIEEEGAFYLFTMRLIPAIPFVVINLLMGLTTIRLRTFYWVSQLGMLPGTMVYVNAGKELGKIDSLSGIVQPGLLISFALLGIFPLVVKKIVGLVKVRRNV</sequence>
<evidence type="ECO:0000256" key="4">
    <source>
        <dbReference type="ARBA" id="ARBA00022989"/>
    </source>
</evidence>
<dbReference type="RefSeq" id="WP_015851917.1">
    <property type="nucleotide sequence ID" value="NC_012881.1"/>
</dbReference>
<dbReference type="Proteomes" id="UP000002601">
    <property type="component" value="Chromosome"/>
</dbReference>
<feature type="transmembrane region" description="Helical" evidence="6">
    <location>
        <begin position="48"/>
        <end position="66"/>
    </location>
</feature>
<feature type="transmembrane region" description="Helical" evidence="6">
    <location>
        <begin position="162"/>
        <end position="181"/>
    </location>
</feature>
<keyword evidence="2 6" id="KW-1003">Cell membrane</keyword>
<keyword evidence="9" id="KW-1185">Reference proteome</keyword>
<dbReference type="KEGG" id="dsa:Desal_2041"/>
<protein>
    <recommendedName>
        <fullName evidence="6">TVP38/TMEM64 family membrane protein</fullName>
    </recommendedName>
</protein>
<feature type="transmembrane region" description="Helical" evidence="6">
    <location>
        <begin position="132"/>
        <end position="156"/>
    </location>
</feature>
<dbReference type="eggNOG" id="COG0398">
    <property type="taxonomic scope" value="Bacteria"/>
</dbReference>
<feature type="transmembrane region" description="Helical" evidence="6">
    <location>
        <begin position="193"/>
        <end position="213"/>
    </location>
</feature>
<feature type="domain" description="VTT" evidence="7">
    <location>
        <begin position="67"/>
        <end position="183"/>
    </location>
</feature>
<dbReference type="PANTHER" id="PTHR12677:SF59">
    <property type="entry name" value="GOLGI APPARATUS MEMBRANE PROTEIN TVP38-RELATED"/>
    <property type="match status" value="1"/>
</dbReference>
<dbReference type="HOGENOM" id="CLU_038944_7_0_7"/>
<evidence type="ECO:0000313" key="8">
    <source>
        <dbReference type="EMBL" id="ACS80101.1"/>
    </source>
</evidence>
<feature type="transmembrane region" description="Helical" evidence="6">
    <location>
        <begin position="6"/>
        <end position="27"/>
    </location>
</feature>
<name>C6BVC6_MARSD</name>
<proteinExistence type="inferred from homology"/>
<comment type="similarity">
    <text evidence="6">Belongs to the TVP38/TMEM64 family.</text>
</comment>
<evidence type="ECO:0000256" key="6">
    <source>
        <dbReference type="RuleBase" id="RU366058"/>
    </source>
</evidence>
<dbReference type="PANTHER" id="PTHR12677">
    <property type="entry name" value="GOLGI APPARATUS MEMBRANE PROTEIN TVP38-RELATED"/>
    <property type="match status" value="1"/>
</dbReference>
<comment type="subcellular location">
    <subcellularLocation>
        <location evidence="1 6">Cell membrane</location>
        <topology evidence="1 6">Multi-pass membrane protein</topology>
    </subcellularLocation>
</comment>
<dbReference type="InterPro" id="IPR032816">
    <property type="entry name" value="VTT_dom"/>
</dbReference>
<dbReference type="STRING" id="526222.Desal_2041"/>
<evidence type="ECO:0000256" key="2">
    <source>
        <dbReference type="ARBA" id="ARBA00022475"/>
    </source>
</evidence>
<organism evidence="8 9">
    <name type="scientific">Maridesulfovibrio salexigens (strain ATCC 14822 / DSM 2638 / NCIMB 8403 / VKM B-1763)</name>
    <name type="common">Desulfovibrio salexigens</name>
    <dbReference type="NCBI Taxonomy" id="526222"/>
    <lineage>
        <taxon>Bacteria</taxon>
        <taxon>Pseudomonadati</taxon>
        <taxon>Thermodesulfobacteriota</taxon>
        <taxon>Desulfovibrionia</taxon>
        <taxon>Desulfovibrionales</taxon>
        <taxon>Desulfovibrionaceae</taxon>
        <taxon>Maridesulfovibrio</taxon>
    </lineage>
</organism>
<dbReference type="InterPro" id="IPR015414">
    <property type="entry name" value="TMEM64"/>
</dbReference>
<dbReference type="GO" id="GO:0005886">
    <property type="term" value="C:plasma membrane"/>
    <property type="evidence" value="ECO:0007669"/>
    <property type="project" value="UniProtKB-SubCell"/>
</dbReference>
<dbReference type="EMBL" id="CP001649">
    <property type="protein sequence ID" value="ACS80101.1"/>
    <property type="molecule type" value="Genomic_DNA"/>
</dbReference>
<gene>
    <name evidence="8" type="ordered locus">Desal_2041</name>
</gene>
<evidence type="ECO:0000256" key="5">
    <source>
        <dbReference type="ARBA" id="ARBA00023136"/>
    </source>
</evidence>
<keyword evidence="4 6" id="KW-1133">Transmembrane helix</keyword>
<evidence type="ECO:0000313" key="9">
    <source>
        <dbReference type="Proteomes" id="UP000002601"/>
    </source>
</evidence>
<dbReference type="Pfam" id="PF09335">
    <property type="entry name" value="VTT_dom"/>
    <property type="match status" value="1"/>
</dbReference>
<evidence type="ECO:0000256" key="3">
    <source>
        <dbReference type="ARBA" id="ARBA00022692"/>
    </source>
</evidence>
<dbReference type="OrthoDB" id="9779114at2"/>
<keyword evidence="5 6" id="KW-0472">Membrane</keyword>
<reference evidence="8 9" key="1">
    <citation type="submission" date="2009-06" db="EMBL/GenBank/DDBJ databases">
        <title>Complete sequence of Desulfovibrio salexigens DSM 2638.</title>
        <authorList>
            <consortium name="US DOE Joint Genome Institute"/>
            <person name="Lucas S."/>
            <person name="Copeland A."/>
            <person name="Lapidus A."/>
            <person name="Glavina del Rio T."/>
            <person name="Tice H."/>
            <person name="Bruce D."/>
            <person name="Goodwin L."/>
            <person name="Pitluck S."/>
            <person name="Munk A.C."/>
            <person name="Brettin T."/>
            <person name="Detter J.C."/>
            <person name="Han C."/>
            <person name="Tapia R."/>
            <person name="Larimer F."/>
            <person name="Land M."/>
            <person name="Hauser L."/>
            <person name="Kyrpides N."/>
            <person name="Anderson I."/>
            <person name="Wall J.D."/>
            <person name="Arkin A.P."/>
            <person name="Dehal P."/>
            <person name="Chivian D."/>
            <person name="Giles B."/>
            <person name="Hazen T.C."/>
        </authorList>
    </citation>
    <scope>NUCLEOTIDE SEQUENCE [LARGE SCALE GENOMIC DNA]</scope>
    <source>
        <strain evidence="9">ATCC 14822 / DSM 2638 / NCIMB 8403 / VKM B-1763</strain>
    </source>
</reference>
<evidence type="ECO:0000259" key="7">
    <source>
        <dbReference type="Pfam" id="PF09335"/>
    </source>
</evidence>
<accession>C6BVC6</accession>
<keyword evidence="3 6" id="KW-0812">Transmembrane</keyword>